<organism evidence="1 2">
    <name type="scientific">Peribacillus huizhouensis</name>
    <dbReference type="NCBI Taxonomy" id="1501239"/>
    <lineage>
        <taxon>Bacteria</taxon>
        <taxon>Bacillati</taxon>
        <taxon>Bacillota</taxon>
        <taxon>Bacilli</taxon>
        <taxon>Bacillales</taxon>
        <taxon>Bacillaceae</taxon>
        <taxon>Peribacillus</taxon>
    </lineage>
</organism>
<evidence type="ECO:0000313" key="1">
    <source>
        <dbReference type="EMBL" id="MBA9029407.1"/>
    </source>
</evidence>
<proteinExistence type="predicted"/>
<keyword evidence="2" id="KW-1185">Reference proteome</keyword>
<dbReference type="EMBL" id="JACJHX010000039">
    <property type="protein sequence ID" value="MBA9029407.1"/>
    <property type="molecule type" value="Genomic_DNA"/>
</dbReference>
<gene>
    <name evidence="1" type="ORF">HNP81_004819</name>
</gene>
<name>A0ABR6CWL7_9BACI</name>
<evidence type="ECO:0000313" key="2">
    <source>
        <dbReference type="Proteomes" id="UP000626697"/>
    </source>
</evidence>
<dbReference type="Proteomes" id="UP000626697">
    <property type="component" value="Unassembled WGS sequence"/>
</dbReference>
<sequence>MEKKLEFNDVKEHFEHRGYTYSKAFISIARLQ</sequence>
<reference evidence="1 2" key="1">
    <citation type="submission" date="2020-08" db="EMBL/GenBank/DDBJ databases">
        <title>Genomic Encyclopedia of Type Strains, Phase IV (KMG-IV): sequencing the most valuable type-strain genomes for metagenomic binning, comparative biology and taxonomic classification.</title>
        <authorList>
            <person name="Goeker M."/>
        </authorList>
    </citation>
    <scope>NUCLEOTIDE SEQUENCE [LARGE SCALE GENOMIC DNA]</scope>
    <source>
        <strain evidence="1 2">DSM 105481</strain>
    </source>
</reference>
<comment type="caution">
    <text evidence="1">The sequence shown here is derived from an EMBL/GenBank/DDBJ whole genome shotgun (WGS) entry which is preliminary data.</text>
</comment>
<accession>A0ABR6CWL7</accession>
<protein>
    <submittedName>
        <fullName evidence="1">Uncharacterized protein</fullName>
    </submittedName>
</protein>